<dbReference type="EMBL" id="MOMC01000032">
    <property type="protein sequence ID" value="ONH29572.1"/>
    <property type="molecule type" value="Genomic_DNA"/>
</dbReference>
<accession>A0A1V2IAH7</accession>
<gene>
    <name evidence="1" type="ORF">BL253_16955</name>
</gene>
<evidence type="ECO:0000313" key="1">
    <source>
        <dbReference type="EMBL" id="ONH29572.1"/>
    </source>
</evidence>
<dbReference type="InterPro" id="IPR027417">
    <property type="entry name" value="P-loop_NTPase"/>
</dbReference>
<dbReference type="SUPFAM" id="SSF52540">
    <property type="entry name" value="P-loop containing nucleoside triphosphate hydrolases"/>
    <property type="match status" value="1"/>
</dbReference>
<dbReference type="PANTHER" id="PTHR37816">
    <property type="entry name" value="YALI0E33011P"/>
    <property type="match status" value="1"/>
</dbReference>
<dbReference type="PANTHER" id="PTHR37816:SF1">
    <property type="entry name" value="TOXIN"/>
    <property type="match status" value="1"/>
</dbReference>
<reference evidence="2" key="1">
    <citation type="submission" date="2016-10" db="EMBL/GenBank/DDBJ databases">
        <title>Frankia sp. NRRL B-16386 Genome sequencing.</title>
        <authorList>
            <person name="Ghodhbane-Gtari F."/>
            <person name="Swanson E."/>
            <person name="Gueddou A."/>
            <person name="Hezbri K."/>
            <person name="Ktari K."/>
            <person name="Nouioui I."/>
            <person name="Morris K."/>
            <person name="Simpson S."/>
            <person name="Abebe-Akele F."/>
            <person name="Thomas K."/>
            <person name="Gtari M."/>
            <person name="Tisa L.S."/>
        </authorList>
    </citation>
    <scope>NUCLEOTIDE SEQUENCE [LARGE SCALE GENOMIC DNA]</scope>
    <source>
        <strain evidence="2">NRRL B-16386</strain>
    </source>
</reference>
<proteinExistence type="predicted"/>
<comment type="caution">
    <text evidence="1">The sequence shown here is derived from an EMBL/GenBank/DDBJ whole genome shotgun (WGS) entry which is preliminary data.</text>
</comment>
<dbReference type="Proteomes" id="UP000188929">
    <property type="component" value="Unassembled WGS sequence"/>
</dbReference>
<dbReference type="AlphaFoldDB" id="A0A1V2IAH7"/>
<name>A0A1V2IAH7_9ACTN</name>
<evidence type="ECO:0000313" key="2">
    <source>
        <dbReference type="Proteomes" id="UP000188929"/>
    </source>
</evidence>
<keyword evidence="2" id="KW-1185">Reference proteome</keyword>
<dbReference type="RefSeq" id="WP_076818141.1">
    <property type="nucleotide sequence ID" value="NZ_MOMC01000032.1"/>
</dbReference>
<dbReference type="OrthoDB" id="3199600at2"/>
<sequence length="187" mass="21559">MLADTDPLPGRPRRVVVAGTSGSGKTTLARRVGETLGIPHVDIDGLFHGPGWTRRESFLADVETFSGGPAWVTEWQYRDARDLLADRADLMIWLDLPRRTVMRQVIRRTLRRRLRREVLWNGNIEPPLRTIFTDREHIVRWAWSTHHKSPRRIAALRERRPELPIVRLRSLADVDRWSAGPLRGAGQ</sequence>
<dbReference type="InterPro" id="IPR052922">
    <property type="entry name" value="Cytidylate_Kinase-2"/>
</dbReference>
<protein>
    <submittedName>
        <fullName evidence="1">AAA family ATPase</fullName>
    </submittedName>
</protein>
<dbReference type="Gene3D" id="3.40.50.300">
    <property type="entry name" value="P-loop containing nucleotide triphosphate hydrolases"/>
    <property type="match status" value="1"/>
</dbReference>
<dbReference type="STRING" id="1834516.BL253_16955"/>
<organism evidence="1 2">
    <name type="scientific">Pseudofrankia asymbiotica</name>
    <dbReference type="NCBI Taxonomy" id="1834516"/>
    <lineage>
        <taxon>Bacteria</taxon>
        <taxon>Bacillati</taxon>
        <taxon>Actinomycetota</taxon>
        <taxon>Actinomycetes</taxon>
        <taxon>Frankiales</taxon>
        <taxon>Frankiaceae</taxon>
        <taxon>Pseudofrankia</taxon>
    </lineage>
</organism>